<feature type="binding site" evidence="12">
    <location>
        <position position="138"/>
    </location>
    <ligand>
        <name>substrate</name>
    </ligand>
</feature>
<keyword evidence="10 12" id="KW-0630">Potassium</keyword>
<feature type="binding site" evidence="12">
    <location>
        <begin position="219"/>
        <end position="224"/>
    </location>
    <ligand>
        <name>ATP</name>
        <dbReference type="ChEBI" id="CHEBI:30616"/>
    </ligand>
</feature>
<dbReference type="SUPFAM" id="SSF53613">
    <property type="entry name" value="Ribokinase-like"/>
    <property type="match status" value="1"/>
</dbReference>
<comment type="activity regulation">
    <text evidence="12">Activated by a monovalent cation that binds near, but not in, the active site. The most likely occupant of the site in vivo is potassium. Ion binding induces a conformational change that may alter substrate affinity.</text>
</comment>
<keyword evidence="4 12" id="KW-0808">Transferase</keyword>
<evidence type="ECO:0000256" key="6">
    <source>
        <dbReference type="ARBA" id="ARBA00022741"/>
    </source>
</evidence>
<keyword evidence="9 12" id="KW-0460">Magnesium</keyword>
<feature type="binding site" evidence="12">
    <location>
        <begin position="251"/>
        <end position="252"/>
    </location>
    <ligand>
        <name>ATP</name>
        <dbReference type="ChEBI" id="CHEBI:30616"/>
    </ligand>
</feature>
<feature type="binding site" evidence="12">
    <location>
        <position position="248"/>
    </location>
    <ligand>
        <name>K(+)</name>
        <dbReference type="ChEBI" id="CHEBI:29103"/>
    </ligand>
</feature>
<comment type="subunit">
    <text evidence="12">Homodimer.</text>
</comment>
<dbReference type="InterPro" id="IPR011877">
    <property type="entry name" value="Ribokinase"/>
</dbReference>
<keyword evidence="8 12" id="KW-0067">ATP-binding</keyword>
<feature type="binding site" evidence="12">
    <location>
        <begin position="10"/>
        <end position="12"/>
    </location>
    <ligand>
        <name>substrate</name>
    </ligand>
</feature>
<dbReference type="PANTHER" id="PTHR10584">
    <property type="entry name" value="SUGAR KINASE"/>
    <property type="match status" value="1"/>
</dbReference>
<evidence type="ECO:0000256" key="11">
    <source>
        <dbReference type="ARBA" id="ARBA00023277"/>
    </source>
</evidence>
<feature type="binding site" evidence="12">
    <location>
        <position position="285"/>
    </location>
    <ligand>
        <name>K(+)</name>
        <dbReference type="ChEBI" id="CHEBI:29103"/>
    </ligand>
</feature>
<evidence type="ECO:0000256" key="1">
    <source>
        <dbReference type="ARBA" id="ARBA00005380"/>
    </source>
</evidence>
<feature type="domain" description="Carbohydrate kinase PfkB" evidence="13">
    <location>
        <begin position="3"/>
        <end position="294"/>
    </location>
</feature>
<dbReference type="RefSeq" id="WP_090068915.1">
    <property type="nucleotide sequence ID" value="NZ_FOVR01000001.1"/>
</dbReference>
<evidence type="ECO:0000256" key="4">
    <source>
        <dbReference type="ARBA" id="ARBA00022679"/>
    </source>
</evidence>
<feature type="binding site" evidence="12">
    <location>
        <position position="252"/>
    </location>
    <ligand>
        <name>substrate</name>
    </ligand>
</feature>
<evidence type="ECO:0000313" key="15">
    <source>
        <dbReference type="Proteomes" id="UP000199236"/>
    </source>
</evidence>
<evidence type="ECO:0000256" key="5">
    <source>
        <dbReference type="ARBA" id="ARBA00022723"/>
    </source>
</evidence>
<dbReference type="Proteomes" id="UP000199236">
    <property type="component" value="Unassembled WGS sequence"/>
</dbReference>
<dbReference type="PANTHER" id="PTHR10584:SF166">
    <property type="entry name" value="RIBOKINASE"/>
    <property type="match status" value="1"/>
</dbReference>
<dbReference type="GO" id="GO:0005524">
    <property type="term" value="F:ATP binding"/>
    <property type="evidence" value="ECO:0007669"/>
    <property type="project" value="UniProtKB-UniRule"/>
</dbReference>
<dbReference type="Pfam" id="PF00294">
    <property type="entry name" value="PfkB"/>
    <property type="match status" value="1"/>
</dbReference>
<comment type="pathway">
    <text evidence="12">Carbohydrate metabolism; D-ribose degradation; D-ribose 5-phosphate from beta-D-ribopyranose: step 2/2.</text>
</comment>
<comment type="subcellular location">
    <subcellularLocation>
        <location evidence="12">Cytoplasm</location>
    </subcellularLocation>
</comment>
<evidence type="ECO:0000256" key="12">
    <source>
        <dbReference type="HAMAP-Rule" id="MF_01987"/>
    </source>
</evidence>
<keyword evidence="6 12" id="KW-0547">Nucleotide-binding</keyword>
<feature type="active site" description="Proton acceptor" evidence="12">
    <location>
        <position position="252"/>
    </location>
</feature>
<dbReference type="PROSITE" id="PS00584">
    <property type="entry name" value="PFKB_KINASES_2"/>
    <property type="match status" value="1"/>
</dbReference>
<dbReference type="GO" id="GO:0005829">
    <property type="term" value="C:cytosol"/>
    <property type="evidence" value="ECO:0007669"/>
    <property type="project" value="TreeGrafter"/>
</dbReference>
<keyword evidence="11 12" id="KW-0119">Carbohydrate metabolism</keyword>
<keyword evidence="7 12" id="KW-0418">Kinase</keyword>
<dbReference type="EMBL" id="FOVR01000001">
    <property type="protein sequence ID" value="SFN54789.1"/>
    <property type="molecule type" value="Genomic_DNA"/>
</dbReference>
<name>A0A1I4ZXK1_9HYPH</name>
<feature type="binding site" evidence="12">
    <location>
        <position position="287"/>
    </location>
    <ligand>
        <name>K(+)</name>
        <dbReference type="ChEBI" id="CHEBI:29103"/>
    </ligand>
</feature>
<comment type="cofactor">
    <cofactor evidence="12">
        <name>Mg(2+)</name>
        <dbReference type="ChEBI" id="CHEBI:18420"/>
    </cofactor>
    <text evidence="12">Requires a divalent cation, most likely magnesium in vivo, as an electrophilic catalyst to aid phosphoryl group transfer. It is the chelate of the metal and the nucleotide that is the actual substrate.</text>
</comment>
<dbReference type="HAMAP" id="MF_01987">
    <property type="entry name" value="Ribokinase"/>
    <property type="match status" value="1"/>
</dbReference>
<dbReference type="InterPro" id="IPR029056">
    <property type="entry name" value="Ribokinase-like"/>
</dbReference>
<keyword evidence="12" id="KW-0963">Cytoplasm</keyword>
<dbReference type="GO" id="GO:0019303">
    <property type="term" value="P:D-ribose catabolic process"/>
    <property type="evidence" value="ECO:0007669"/>
    <property type="project" value="UniProtKB-UniRule"/>
</dbReference>
<organism evidence="14 15">
    <name type="scientific">Cohaesibacter marisflavi</name>
    <dbReference type="NCBI Taxonomy" id="655353"/>
    <lineage>
        <taxon>Bacteria</taxon>
        <taxon>Pseudomonadati</taxon>
        <taxon>Pseudomonadota</taxon>
        <taxon>Alphaproteobacteria</taxon>
        <taxon>Hyphomicrobiales</taxon>
        <taxon>Cohaesibacteraceae</taxon>
    </lineage>
</organism>
<dbReference type="OrthoDB" id="9775849at2"/>
<evidence type="ECO:0000313" key="14">
    <source>
        <dbReference type="EMBL" id="SFN54789.1"/>
    </source>
</evidence>
<evidence type="ECO:0000256" key="2">
    <source>
        <dbReference type="ARBA" id="ARBA00012035"/>
    </source>
</evidence>
<dbReference type="UniPathway" id="UPA00916">
    <property type="reaction ID" value="UER00889"/>
</dbReference>
<evidence type="ECO:0000259" key="13">
    <source>
        <dbReference type="Pfam" id="PF00294"/>
    </source>
</evidence>
<feature type="binding site" evidence="12">
    <location>
        <position position="246"/>
    </location>
    <ligand>
        <name>K(+)</name>
        <dbReference type="ChEBI" id="CHEBI:29103"/>
    </ligand>
</feature>
<comment type="function">
    <text evidence="12">Catalyzes the phosphorylation of ribose at O-5 in a reaction requiring ATP and magnesium. The resulting D-ribose-5-phosphate can then be used either for sythesis of nucleotides, histidine, and tryptophan, or as a component of the pentose phosphate pathway.</text>
</comment>
<dbReference type="PRINTS" id="PR00990">
    <property type="entry name" value="RIBOKINASE"/>
</dbReference>
<evidence type="ECO:0000256" key="7">
    <source>
        <dbReference type="ARBA" id="ARBA00022777"/>
    </source>
</evidence>
<comment type="caution">
    <text evidence="12">Lacks conserved residue(s) required for the propagation of feature annotation.</text>
</comment>
<feature type="binding site" evidence="12">
    <location>
        <position position="183"/>
    </location>
    <ligand>
        <name>ATP</name>
        <dbReference type="ChEBI" id="CHEBI:30616"/>
    </ligand>
</feature>
<dbReference type="InterPro" id="IPR002139">
    <property type="entry name" value="Ribo/fructo_kinase"/>
</dbReference>
<dbReference type="STRING" id="655353.SAMN04488056_101257"/>
<feature type="binding site" evidence="12">
    <location>
        <position position="282"/>
    </location>
    <ligand>
        <name>K(+)</name>
        <dbReference type="ChEBI" id="CHEBI:29103"/>
    </ligand>
</feature>
<dbReference type="AlphaFoldDB" id="A0A1I4ZXK1"/>
<dbReference type="CDD" id="cd01174">
    <property type="entry name" value="ribokinase"/>
    <property type="match status" value="1"/>
</dbReference>
<protein>
    <recommendedName>
        <fullName evidence="3 12">Ribokinase</fullName>
        <shortName evidence="12">RK</shortName>
        <ecNumber evidence="2 12">2.7.1.15</ecNumber>
    </recommendedName>
</protein>
<keyword evidence="5 12" id="KW-0479">Metal-binding</keyword>
<dbReference type="InterPro" id="IPR011611">
    <property type="entry name" value="PfkB_dom"/>
</dbReference>
<gene>
    <name evidence="12" type="primary">rbsK</name>
    <name evidence="14" type="ORF">SAMN04488056_101257</name>
</gene>
<proteinExistence type="inferred from homology"/>
<comment type="similarity">
    <text evidence="1">Belongs to the carbohydrate kinase pfkB family.</text>
</comment>
<evidence type="ECO:0000256" key="9">
    <source>
        <dbReference type="ARBA" id="ARBA00022842"/>
    </source>
</evidence>
<evidence type="ECO:0000256" key="10">
    <source>
        <dbReference type="ARBA" id="ARBA00022958"/>
    </source>
</evidence>
<evidence type="ECO:0000256" key="3">
    <source>
        <dbReference type="ARBA" id="ARBA00016943"/>
    </source>
</evidence>
<dbReference type="Gene3D" id="3.40.1190.20">
    <property type="match status" value="1"/>
</dbReference>
<keyword evidence="15" id="KW-1185">Reference proteome</keyword>
<evidence type="ECO:0000256" key="8">
    <source>
        <dbReference type="ARBA" id="ARBA00022840"/>
    </source>
</evidence>
<feature type="binding site" evidence="12">
    <location>
        <begin position="38"/>
        <end position="42"/>
    </location>
    <ligand>
        <name>substrate</name>
    </ligand>
</feature>
<comment type="similarity">
    <text evidence="12">Belongs to the carbohydrate kinase PfkB family. Ribokinase subfamily.</text>
</comment>
<dbReference type="GO" id="GO:0046872">
    <property type="term" value="F:metal ion binding"/>
    <property type="evidence" value="ECO:0007669"/>
    <property type="project" value="UniProtKB-KW"/>
</dbReference>
<comment type="catalytic activity">
    <reaction evidence="12">
        <text>D-ribose + ATP = D-ribose 5-phosphate + ADP + H(+)</text>
        <dbReference type="Rhea" id="RHEA:13697"/>
        <dbReference type="ChEBI" id="CHEBI:15378"/>
        <dbReference type="ChEBI" id="CHEBI:30616"/>
        <dbReference type="ChEBI" id="CHEBI:47013"/>
        <dbReference type="ChEBI" id="CHEBI:78346"/>
        <dbReference type="ChEBI" id="CHEBI:456216"/>
        <dbReference type="EC" id="2.7.1.15"/>
    </reaction>
</comment>
<dbReference type="GO" id="GO:0004747">
    <property type="term" value="F:ribokinase activity"/>
    <property type="evidence" value="ECO:0007669"/>
    <property type="project" value="UniProtKB-UniRule"/>
</dbReference>
<sequence>MSITIFGSVNLDMTVSVQHLPVAGETSHAGSFQTGLGGKGANQAVAATRLATCPVKFVAAVGEDSFADKLRADLEAMTVDTSHLVTINGAESGIALIHVDESSQNSITVVGGANMVWPDEGPDADVFKGAKVALFQLETPLDATIAAMRKAKAAGATVILDPAPISEGHMDALIAQADIITPNETETAAITGTMPGNFLEAETLAKRLLAMGPKLAVVKLGAKGLAYASREEGSGHIDPYYVKAIDTVAAGDSFNGGLAAALAEGKSLLDALKFAAAAGALATTRRGAGEAVPSRAEVEALVAG</sequence>
<accession>A0A1I4ZXK1</accession>
<dbReference type="InterPro" id="IPR002173">
    <property type="entry name" value="Carboh/pur_kinase_PfkB_CS"/>
</dbReference>
<reference evidence="14 15" key="1">
    <citation type="submission" date="2016-10" db="EMBL/GenBank/DDBJ databases">
        <authorList>
            <person name="de Groot N.N."/>
        </authorList>
    </citation>
    <scope>NUCLEOTIDE SEQUENCE [LARGE SCALE GENOMIC DNA]</scope>
    <source>
        <strain evidence="14 15">CGMCC 1.9157</strain>
    </source>
</reference>
<dbReference type="EC" id="2.7.1.15" evidence="2 12"/>